<evidence type="ECO:0000313" key="3">
    <source>
        <dbReference type="Proteomes" id="UP000245207"/>
    </source>
</evidence>
<sequence length="171" mass="18935">MGKKLVRLPPVPPVCPEQQRRLHMMLEKAQANAKVVDLNRAAPPSMSPEEYRRLAARFRRPGPPTPVAFTPITVVDLSAHTCATRGEADIYKKLANAPDDAVFMILDPATGIADDEFKASIIKRYRDQATFLKRHHESTETVVAQSGIPDEVLGGSGLKRHRQDESVDTNN</sequence>
<reference evidence="2 3" key="1">
    <citation type="journal article" date="2018" name="Mol. Plant">
        <title>The genome of Artemisia annua provides insight into the evolution of Asteraceae family and artemisinin biosynthesis.</title>
        <authorList>
            <person name="Shen Q."/>
            <person name="Zhang L."/>
            <person name="Liao Z."/>
            <person name="Wang S."/>
            <person name="Yan T."/>
            <person name="Shi P."/>
            <person name="Liu M."/>
            <person name="Fu X."/>
            <person name="Pan Q."/>
            <person name="Wang Y."/>
            <person name="Lv Z."/>
            <person name="Lu X."/>
            <person name="Zhang F."/>
            <person name="Jiang W."/>
            <person name="Ma Y."/>
            <person name="Chen M."/>
            <person name="Hao X."/>
            <person name="Li L."/>
            <person name="Tang Y."/>
            <person name="Lv G."/>
            <person name="Zhou Y."/>
            <person name="Sun X."/>
            <person name="Brodelius P.E."/>
            <person name="Rose J.K.C."/>
            <person name="Tang K."/>
        </authorList>
    </citation>
    <scope>NUCLEOTIDE SEQUENCE [LARGE SCALE GENOMIC DNA]</scope>
    <source>
        <strain evidence="3">cv. Huhao1</strain>
        <tissue evidence="2">Leaf</tissue>
    </source>
</reference>
<name>A0A2U1NWR8_ARTAN</name>
<protein>
    <submittedName>
        <fullName evidence="2">Uncharacterized protein</fullName>
    </submittedName>
</protein>
<dbReference type="EMBL" id="PKPP01002052">
    <property type="protein sequence ID" value="PWA77962.1"/>
    <property type="molecule type" value="Genomic_DNA"/>
</dbReference>
<dbReference type="CDD" id="cd00531">
    <property type="entry name" value="NTF2_like"/>
    <property type="match status" value="1"/>
</dbReference>
<dbReference type="Proteomes" id="UP000245207">
    <property type="component" value="Unassembled WGS sequence"/>
</dbReference>
<evidence type="ECO:0000256" key="1">
    <source>
        <dbReference type="SAM" id="MobiDB-lite"/>
    </source>
</evidence>
<organism evidence="2 3">
    <name type="scientific">Artemisia annua</name>
    <name type="common">Sweet wormwood</name>
    <dbReference type="NCBI Taxonomy" id="35608"/>
    <lineage>
        <taxon>Eukaryota</taxon>
        <taxon>Viridiplantae</taxon>
        <taxon>Streptophyta</taxon>
        <taxon>Embryophyta</taxon>
        <taxon>Tracheophyta</taxon>
        <taxon>Spermatophyta</taxon>
        <taxon>Magnoliopsida</taxon>
        <taxon>eudicotyledons</taxon>
        <taxon>Gunneridae</taxon>
        <taxon>Pentapetalae</taxon>
        <taxon>asterids</taxon>
        <taxon>campanulids</taxon>
        <taxon>Asterales</taxon>
        <taxon>Asteraceae</taxon>
        <taxon>Asteroideae</taxon>
        <taxon>Anthemideae</taxon>
        <taxon>Artemisiinae</taxon>
        <taxon>Artemisia</taxon>
    </lineage>
</organism>
<accession>A0A2U1NWR8</accession>
<comment type="caution">
    <text evidence="2">The sequence shown here is derived from an EMBL/GenBank/DDBJ whole genome shotgun (WGS) entry which is preliminary data.</text>
</comment>
<proteinExistence type="predicted"/>
<dbReference type="AlphaFoldDB" id="A0A2U1NWR8"/>
<keyword evidence="3" id="KW-1185">Reference proteome</keyword>
<evidence type="ECO:0000313" key="2">
    <source>
        <dbReference type="EMBL" id="PWA77962.1"/>
    </source>
</evidence>
<feature type="region of interest" description="Disordered" evidence="1">
    <location>
        <begin position="148"/>
        <end position="171"/>
    </location>
</feature>
<gene>
    <name evidence="2" type="ORF">CTI12_AA220590</name>
</gene>